<feature type="compositionally biased region" description="Polar residues" evidence="12">
    <location>
        <begin position="70"/>
        <end position="81"/>
    </location>
</feature>
<keyword evidence="7 11" id="KW-0440">LIM domain</keyword>
<accession>M7BX76</accession>
<dbReference type="Pfam" id="PF00412">
    <property type="entry name" value="LIM"/>
    <property type="match status" value="4"/>
</dbReference>
<dbReference type="CDD" id="cd09343">
    <property type="entry name" value="LIM1_FHL"/>
    <property type="match status" value="1"/>
</dbReference>
<evidence type="ECO:0000256" key="6">
    <source>
        <dbReference type="ARBA" id="ARBA00022833"/>
    </source>
</evidence>
<evidence type="ECO:0000256" key="8">
    <source>
        <dbReference type="ARBA" id="ARBA00023242"/>
    </source>
</evidence>
<dbReference type="Proteomes" id="UP000031443">
    <property type="component" value="Unassembled WGS sequence"/>
</dbReference>
<dbReference type="InterPro" id="IPR001781">
    <property type="entry name" value="Znf_LIM"/>
</dbReference>
<dbReference type="eggNOG" id="KOG1704">
    <property type="taxonomic scope" value="Eukaryota"/>
</dbReference>
<evidence type="ECO:0000256" key="10">
    <source>
        <dbReference type="ARBA" id="ARBA00047051"/>
    </source>
</evidence>
<evidence type="ECO:0000256" key="4">
    <source>
        <dbReference type="ARBA" id="ARBA00022737"/>
    </source>
</evidence>
<dbReference type="InterPro" id="IPR056807">
    <property type="entry name" value="LIM_FHL1/2/3/5_N"/>
</dbReference>
<keyword evidence="3 11" id="KW-0479">Metal-binding</keyword>
<dbReference type="InterPro" id="IPR042947">
    <property type="entry name" value="FHL5_LIM2"/>
</dbReference>
<dbReference type="PROSITE" id="PS00478">
    <property type="entry name" value="LIM_DOMAIN_1"/>
    <property type="match status" value="2"/>
</dbReference>
<dbReference type="GO" id="GO:0045944">
    <property type="term" value="P:positive regulation of transcription by RNA polymerase II"/>
    <property type="evidence" value="ECO:0007669"/>
    <property type="project" value="TreeGrafter"/>
</dbReference>
<evidence type="ECO:0000256" key="12">
    <source>
        <dbReference type="SAM" id="MobiDB-lite"/>
    </source>
</evidence>
<sequence>MPSTPEALQVAQDIMSKPMPGAPLMSALHSRGKPPLGSPQLAPGKLPPARYQSPSREHSRRRSPPSDHSVQSPSGSPSTLTRPGWVPSSRDSWHRSYLRSEYWLDCEQLKNQKMTSNHCHYCMESLLGRKYVFREENSYCVTCYDGLFANSCEECKKPIECDAKDLAYKGHHWHEACFKCAKCNHSLVENPFAAKDELLLCTQCYSNEYSSKCFHCQKAIMPGSRKMEFKGSCWHETCFVCQYCRQPLGTKPLITKDNENYCVPCFEKQFAHHCYSCKKMITTGGVTYHDQPWHKECFLCAACKKQLSGERFISKDDHPYCLDCFRKLYAKTCAACNKPITALGGAKFISFEERQWHSDCFNCVKCSISLVGQGFLTQQDDILCRECGSAA</sequence>
<dbReference type="PANTHER" id="PTHR24205:SF7">
    <property type="entry name" value="FOUR AND A HALF LIM DOMAINS PROTEIN 5"/>
    <property type="match status" value="1"/>
</dbReference>
<dbReference type="GO" id="GO:0030018">
    <property type="term" value="C:Z disc"/>
    <property type="evidence" value="ECO:0007669"/>
    <property type="project" value="TreeGrafter"/>
</dbReference>
<evidence type="ECO:0000256" key="7">
    <source>
        <dbReference type="ARBA" id="ARBA00023038"/>
    </source>
</evidence>
<evidence type="ECO:0000256" key="3">
    <source>
        <dbReference type="ARBA" id="ARBA00022723"/>
    </source>
</evidence>
<comment type="subcellular location">
    <subcellularLocation>
        <location evidence="1">Nucleus</location>
    </subcellularLocation>
</comment>
<dbReference type="FunFam" id="2.10.110.10:FF:000048">
    <property type="entry name" value="Four and a half LIM domains protein 2"/>
    <property type="match status" value="1"/>
</dbReference>
<dbReference type="Gene3D" id="2.10.110.10">
    <property type="entry name" value="Cysteine Rich Protein"/>
    <property type="match status" value="4"/>
</dbReference>
<dbReference type="CDD" id="cd09428">
    <property type="entry name" value="LIM2_FHL5"/>
    <property type="match status" value="1"/>
</dbReference>
<dbReference type="EMBL" id="KB473078">
    <property type="protein sequence ID" value="EMP42446.1"/>
    <property type="molecule type" value="Genomic_DNA"/>
</dbReference>
<feature type="domain" description="LIM zinc-binding" evidence="13">
    <location>
        <begin position="212"/>
        <end position="271"/>
    </location>
</feature>
<evidence type="ECO:0000313" key="14">
    <source>
        <dbReference type="EMBL" id="EMP42446.1"/>
    </source>
</evidence>
<feature type="domain" description="LIM zinc-binding" evidence="13">
    <location>
        <begin position="332"/>
        <end position="391"/>
    </location>
</feature>
<evidence type="ECO:0000313" key="15">
    <source>
        <dbReference type="Proteomes" id="UP000031443"/>
    </source>
</evidence>
<evidence type="ECO:0000256" key="5">
    <source>
        <dbReference type="ARBA" id="ARBA00022771"/>
    </source>
</evidence>
<feature type="region of interest" description="Disordered" evidence="12">
    <location>
        <begin position="1"/>
        <end position="91"/>
    </location>
</feature>
<keyword evidence="8" id="KW-0539">Nucleus</keyword>
<keyword evidence="15" id="KW-1185">Reference proteome</keyword>
<dbReference type="STRING" id="8469.M7BX76"/>
<protein>
    <recommendedName>
        <fullName evidence="2">Four and a half LIM domains protein 5</fullName>
    </recommendedName>
</protein>
<proteinExistence type="predicted"/>
<reference evidence="15" key="1">
    <citation type="journal article" date="2013" name="Nat. Genet.">
        <title>The draft genomes of soft-shell turtle and green sea turtle yield insights into the development and evolution of the turtle-specific body plan.</title>
        <authorList>
            <person name="Wang Z."/>
            <person name="Pascual-Anaya J."/>
            <person name="Zadissa A."/>
            <person name="Li W."/>
            <person name="Niimura Y."/>
            <person name="Huang Z."/>
            <person name="Li C."/>
            <person name="White S."/>
            <person name="Xiong Z."/>
            <person name="Fang D."/>
            <person name="Wang B."/>
            <person name="Ming Y."/>
            <person name="Chen Y."/>
            <person name="Zheng Y."/>
            <person name="Kuraku S."/>
            <person name="Pignatelli M."/>
            <person name="Herrero J."/>
            <person name="Beal K."/>
            <person name="Nozawa M."/>
            <person name="Li Q."/>
            <person name="Wang J."/>
            <person name="Zhang H."/>
            <person name="Yu L."/>
            <person name="Shigenobu S."/>
            <person name="Wang J."/>
            <person name="Liu J."/>
            <person name="Flicek P."/>
            <person name="Searle S."/>
            <person name="Wang J."/>
            <person name="Kuratani S."/>
            <person name="Yin Y."/>
            <person name="Aken B."/>
            <person name="Zhang G."/>
            <person name="Irie N."/>
        </authorList>
    </citation>
    <scope>NUCLEOTIDE SEQUENCE [LARGE SCALE GENOMIC DNA]</scope>
</reference>
<dbReference type="GO" id="GO:0005634">
    <property type="term" value="C:nucleus"/>
    <property type="evidence" value="ECO:0007669"/>
    <property type="project" value="UniProtKB-SubCell"/>
</dbReference>
<evidence type="ECO:0000256" key="1">
    <source>
        <dbReference type="ARBA" id="ARBA00004123"/>
    </source>
</evidence>
<dbReference type="Pfam" id="PF25076">
    <property type="entry name" value="LIM_FHL2-3_N"/>
    <property type="match status" value="1"/>
</dbReference>
<evidence type="ECO:0000256" key="2">
    <source>
        <dbReference type="ARBA" id="ARBA00021696"/>
    </source>
</evidence>
<name>M7BX76_CHEMY</name>
<dbReference type="FunFam" id="2.10.110.10:FF:000030">
    <property type="entry name" value="Four and a half LIM domains protein 2"/>
    <property type="match status" value="1"/>
</dbReference>
<keyword evidence="4" id="KW-0677">Repeat</keyword>
<evidence type="ECO:0000256" key="9">
    <source>
        <dbReference type="ARBA" id="ARBA00025444"/>
    </source>
</evidence>
<organism evidence="14 15">
    <name type="scientific">Chelonia mydas</name>
    <name type="common">Green sea-turtle</name>
    <name type="synonym">Chelonia agassizi</name>
    <dbReference type="NCBI Taxonomy" id="8469"/>
    <lineage>
        <taxon>Eukaryota</taxon>
        <taxon>Metazoa</taxon>
        <taxon>Chordata</taxon>
        <taxon>Craniata</taxon>
        <taxon>Vertebrata</taxon>
        <taxon>Euteleostomi</taxon>
        <taxon>Archelosauria</taxon>
        <taxon>Testudinata</taxon>
        <taxon>Testudines</taxon>
        <taxon>Cryptodira</taxon>
        <taxon>Durocryptodira</taxon>
        <taxon>Americhelydia</taxon>
        <taxon>Chelonioidea</taxon>
        <taxon>Cheloniidae</taxon>
        <taxon>Chelonia</taxon>
    </lineage>
</organism>
<dbReference type="GO" id="GO:0003713">
    <property type="term" value="F:transcription coactivator activity"/>
    <property type="evidence" value="ECO:0007669"/>
    <property type="project" value="TreeGrafter"/>
</dbReference>
<feature type="domain" description="LIM zinc-binding" evidence="13">
    <location>
        <begin position="150"/>
        <end position="211"/>
    </location>
</feature>
<dbReference type="PANTHER" id="PTHR24205">
    <property type="entry name" value="FOUR AND A HALF LIM DOMAINS PROTEIN"/>
    <property type="match status" value="1"/>
</dbReference>
<evidence type="ECO:0000259" key="13">
    <source>
        <dbReference type="PROSITE" id="PS50023"/>
    </source>
</evidence>
<dbReference type="FunFam" id="2.10.110.10:FF:000013">
    <property type="entry name" value="Four and a half LIM domains 1"/>
    <property type="match status" value="1"/>
</dbReference>
<comment type="function">
    <text evidence="9">May be involved in the regulation of spermatogenesis. Stimulates CREM transcriptional activity in a phosphorylation-independent manner.</text>
</comment>
<dbReference type="FunFam" id="2.10.110.10:FF:000049">
    <property type="entry name" value="Four and a half LIM domains protein 2"/>
    <property type="match status" value="1"/>
</dbReference>
<comment type="subunit">
    <text evidence="10">Interacts with CREM (via the third LIM domain). Interacts (via second LIM domain) with SPAG8.</text>
</comment>
<keyword evidence="5" id="KW-0863">Zinc-finger</keyword>
<dbReference type="GO" id="GO:0008270">
    <property type="term" value="F:zinc ion binding"/>
    <property type="evidence" value="ECO:0007669"/>
    <property type="project" value="UniProtKB-KW"/>
</dbReference>
<dbReference type="AlphaFoldDB" id="M7BX76"/>
<feature type="domain" description="LIM zinc-binding" evidence="13">
    <location>
        <begin position="272"/>
        <end position="331"/>
    </location>
</feature>
<gene>
    <name evidence="14" type="ORF">UY3_00285</name>
</gene>
<dbReference type="CDD" id="cd09347">
    <property type="entry name" value="LIM4_FHL"/>
    <property type="match status" value="1"/>
</dbReference>
<dbReference type="SMART" id="SM00132">
    <property type="entry name" value="LIM"/>
    <property type="match status" value="4"/>
</dbReference>
<dbReference type="SUPFAM" id="SSF57716">
    <property type="entry name" value="Glucocorticoid receptor-like (DNA-binding domain)"/>
    <property type="match status" value="5"/>
</dbReference>
<dbReference type="CDD" id="cd09346">
    <property type="entry name" value="LIM3_FHL"/>
    <property type="match status" value="1"/>
</dbReference>
<keyword evidence="6 11" id="KW-0862">Zinc</keyword>
<evidence type="ECO:0000256" key="11">
    <source>
        <dbReference type="PROSITE-ProRule" id="PRU00125"/>
    </source>
</evidence>
<dbReference type="PROSITE" id="PS50023">
    <property type="entry name" value="LIM_DOMAIN_2"/>
    <property type="match status" value="4"/>
</dbReference>